<evidence type="ECO:0000313" key="12">
    <source>
        <dbReference type="EMBL" id="VTR57687.1"/>
    </source>
</evidence>
<dbReference type="GO" id="GO:0019645">
    <property type="term" value="P:anaerobic electron transport chain"/>
    <property type="evidence" value="ECO:0007669"/>
    <property type="project" value="TreeGrafter"/>
</dbReference>
<dbReference type="EC" id="1.7.2.2" evidence="3"/>
<comment type="catalytic activity">
    <reaction evidence="10">
        <text>6 Fe(III)-[cytochrome c] + NH4(+) + 2 H2O = 6 Fe(II)-[cytochrome c] + nitrite + 8 H(+)</text>
        <dbReference type="Rhea" id="RHEA:13089"/>
        <dbReference type="Rhea" id="RHEA-COMP:10350"/>
        <dbReference type="Rhea" id="RHEA-COMP:14399"/>
        <dbReference type="ChEBI" id="CHEBI:15377"/>
        <dbReference type="ChEBI" id="CHEBI:15378"/>
        <dbReference type="ChEBI" id="CHEBI:16301"/>
        <dbReference type="ChEBI" id="CHEBI:28938"/>
        <dbReference type="ChEBI" id="CHEBI:29033"/>
        <dbReference type="ChEBI" id="CHEBI:29034"/>
        <dbReference type="EC" id="1.7.2.2"/>
    </reaction>
</comment>
<keyword evidence="5" id="KW-0479">Metal-binding</keyword>
<evidence type="ECO:0000256" key="2">
    <source>
        <dbReference type="ARBA" id="ARBA00009288"/>
    </source>
</evidence>
<keyword evidence="4" id="KW-0349">Heme</keyword>
<evidence type="ECO:0000256" key="8">
    <source>
        <dbReference type="ARBA" id="ARBA00023002"/>
    </source>
</evidence>
<keyword evidence="6 11" id="KW-0732">Signal</keyword>
<evidence type="ECO:0000256" key="10">
    <source>
        <dbReference type="ARBA" id="ARBA00049131"/>
    </source>
</evidence>
<evidence type="ECO:0000256" key="5">
    <source>
        <dbReference type="ARBA" id="ARBA00022723"/>
    </source>
</evidence>
<dbReference type="GO" id="GO:0042279">
    <property type="term" value="F:nitrite reductase (cytochrome, ammonia-forming) activity"/>
    <property type="evidence" value="ECO:0007669"/>
    <property type="project" value="UniProtKB-EC"/>
</dbReference>
<evidence type="ECO:0000256" key="11">
    <source>
        <dbReference type="SAM" id="SignalP"/>
    </source>
</evidence>
<evidence type="ECO:0000256" key="7">
    <source>
        <dbReference type="ARBA" id="ARBA00022837"/>
    </source>
</evidence>
<dbReference type="SUPFAM" id="SSF48695">
    <property type="entry name" value="Multiheme cytochromes"/>
    <property type="match status" value="1"/>
</dbReference>
<evidence type="ECO:0000256" key="1">
    <source>
        <dbReference type="ARBA" id="ARBA00004196"/>
    </source>
</evidence>
<keyword evidence="9" id="KW-0408">Iron</keyword>
<accession>A0A4U9WEX3</accession>
<dbReference type="AlphaFoldDB" id="A0A4U9WEX3"/>
<dbReference type="GO" id="GO:0030288">
    <property type="term" value="C:outer membrane-bounded periplasmic space"/>
    <property type="evidence" value="ECO:0007669"/>
    <property type="project" value="TreeGrafter"/>
</dbReference>
<comment type="similarity">
    <text evidence="2">Belongs to the cytochrome c-552 family.</text>
</comment>
<organism evidence="12">
    <name type="scientific">Serratia fonticola</name>
    <dbReference type="NCBI Taxonomy" id="47917"/>
    <lineage>
        <taxon>Bacteria</taxon>
        <taxon>Pseudomonadati</taxon>
        <taxon>Pseudomonadota</taxon>
        <taxon>Gammaproteobacteria</taxon>
        <taxon>Enterobacterales</taxon>
        <taxon>Yersiniaceae</taxon>
        <taxon>Serratia</taxon>
    </lineage>
</organism>
<evidence type="ECO:0000256" key="9">
    <source>
        <dbReference type="ARBA" id="ARBA00023004"/>
    </source>
</evidence>
<sequence>MDGMLMNKVSKLLMLFLAGMYAVFLSFSAQAEATPAATPQKVEAKNETFSAPHPDQYKSWQATSEQSDRVDALAGDPRLVILWAGYPFAKDYNKPRGHAYAITDIRESLRTGAPKTAEDGPLPMACWSCKSPDVARVIAEQGEAAYFHGKWARGGPEIVNNLGCADCHNTASADFCRW</sequence>
<feature type="signal peptide" evidence="11">
    <location>
        <begin position="1"/>
        <end position="31"/>
    </location>
</feature>
<dbReference type="EMBL" id="CABEEZ010000147">
    <property type="protein sequence ID" value="VTR57687.1"/>
    <property type="molecule type" value="Genomic_DNA"/>
</dbReference>
<proteinExistence type="inferred from homology"/>
<evidence type="ECO:0000256" key="3">
    <source>
        <dbReference type="ARBA" id="ARBA00011887"/>
    </source>
</evidence>
<reference evidence="12" key="1">
    <citation type="submission" date="2019-05" db="EMBL/GenBank/DDBJ databases">
        <authorList>
            <consortium name="Pathogen Informatics"/>
        </authorList>
    </citation>
    <scope>NUCLEOTIDE SEQUENCE [LARGE SCALE GENOMIC DNA]</scope>
    <source>
        <strain evidence="12">NCTC12965</strain>
    </source>
</reference>
<gene>
    <name evidence="12" type="primary">nrfA_1</name>
    <name evidence="12" type="ORF">NCTC12965_07468</name>
</gene>
<dbReference type="GO" id="GO:0046872">
    <property type="term" value="F:metal ion binding"/>
    <property type="evidence" value="ECO:0007669"/>
    <property type="project" value="UniProtKB-KW"/>
</dbReference>
<dbReference type="InterPro" id="IPR003321">
    <property type="entry name" value="Cyt_c552"/>
</dbReference>
<feature type="chain" id="PRO_5020907601" description="nitrite reductase (cytochrome; ammonia-forming)" evidence="11">
    <location>
        <begin position="32"/>
        <end position="178"/>
    </location>
</feature>
<dbReference type="InterPro" id="IPR036280">
    <property type="entry name" value="Multihaem_cyt_sf"/>
</dbReference>
<dbReference type="GO" id="GO:0020037">
    <property type="term" value="F:heme binding"/>
    <property type="evidence" value="ECO:0007669"/>
    <property type="project" value="TreeGrafter"/>
</dbReference>
<evidence type="ECO:0000256" key="6">
    <source>
        <dbReference type="ARBA" id="ARBA00022729"/>
    </source>
</evidence>
<dbReference type="PANTHER" id="PTHR30633:SF0">
    <property type="entry name" value="CYTOCHROME C-552"/>
    <property type="match status" value="1"/>
</dbReference>
<dbReference type="PANTHER" id="PTHR30633">
    <property type="entry name" value="CYTOCHROME C-552 RESPIRATORY NITRITE REDUCTASE"/>
    <property type="match status" value="1"/>
</dbReference>
<evidence type="ECO:0000256" key="4">
    <source>
        <dbReference type="ARBA" id="ARBA00022617"/>
    </source>
</evidence>
<protein>
    <recommendedName>
        <fullName evidence="3">nitrite reductase (cytochrome; ammonia-forming)</fullName>
        <ecNumber evidence="3">1.7.2.2</ecNumber>
    </recommendedName>
</protein>
<keyword evidence="7" id="KW-0106">Calcium</keyword>
<comment type="subcellular location">
    <subcellularLocation>
        <location evidence="1">Cell envelope</location>
    </subcellularLocation>
</comment>
<keyword evidence="8 12" id="KW-0560">Oxidoreductase</keyword>
<name>A0A4U9WEX3_SERFO</name>
<dbReference type="Gene3D" id="1.10.1130.10">
    <property type="entry name" value="Flavocytochrome C3, Chain A"/>
    <property type="match status" value="1"/>
</dbReference>
<dbReference type="Pfam" id="PF02335">
    <property type="entry name" value="Cytochrom_C552"/>
    <property type="match status" value="1"/>
</dbReference>